<comment type="caution">
    <text evidence="2">The sequence shown here is derived from an EMBL/GenBank/DDBJ whole genome shotgun (WGS) entry which is preliminary data.</text>
</comment>
<feature type="domain" description="Glycosyltransferase 2-like" evidence="1">
    <location>
        <begin position="20"/>
        <end position="139"/>
    </location>
</feature>
<dbReference type="PANTHER" id="PTHR22916:SF3">
    <property type="entry name" value="UDP-GLCNAC:BETAGAL BETA-1,3-N-ACETYLGLUCOSAMINYLTRANSFERASE-LIKE PROTEIN 1"/>
    <property type="match status" value="1"/>
</dbReference>
<keyword evidence="2" id="KW-0808">Transferase</keyword>
<dbReference type="EMBL" id="RBXA01000001">
    <property type="protein sequence ID" value="RKS95558.1"/>
    <property type="molecule type" value="Genomic_DNA"/>
</dbReference>
<evidence type="ECO:0000313" key="3">
    <source>
        <dbReference type="Proteomes" id="UP000280091"/>
    </source>
</evidence>
<dbReference type="InterPro" id="IPR029044">
    <property type="entry name" value="Nucleotide-diphossugar_trans"/>
</dbReference>
<protein>
    <submittedName>
        <fullName evidence="2">Glycosyl transferase family 2</fullName>
    </submittedName>
</protein>
<accession>A0A495S8Z0</accession>
<dbReference type="SUPFAM" id="SSF53448">
    <property type="entry name" value="Nucleotide-diphospho-sugar transferases"/>
    <property type="match status" value="1"/>
</dbReference>
<dbReference type="CDD" id="cd00761">
    <property type="entry name" value="Glyco_tranf_GTA_type"/>
    <property type="match status" value="1"/>
</dbReference>
<gene>
    <name evidence="2" type="ORF">BC952_1251</name>
</gene>
<proteinExistence type="predicted"/>
<dbReference type="OrthoDB" id="6307329at2"/>
<evidence type="ECO:0000259" key="1">
    <source>
        <dbReference type="Pfam" id="PF00535"/>
    </source>
</evidence>
<keyword evidence="3" id="KW-1185">Reference proteome</keyword>
<evidence type="ECO:0000313" key="2">
    <source>
        <dbReference type="EMBL" id="RKS95558.1"/>
    </source>
</evidence>
<sequence length="326" mass="37680">MFLEWASFANKNHTDMIYFSVIIPLFNKEKFIEATLGSVLEQSFTNFEIIIVNDGSTDKSEEIVLKFNDTRIKYFSKKNEGVSVARNYGIQQSKGVYIALLDADDLWFPNHLEVLNKLIYKFPEAGLYASRYISKVSKDKHITNNFLKIAENFSGIVPDFFYSSLISRIALTSVLAIPKSVLNKTGLFNPNISSGQDLDLWIKIALFFPVAITNLVTVEYNTIDSNSLSKTNIRDKNLIDFSQFQENEKNNPSLKAFIDVNRMDYALKFKISGDLKKANEYYKSIAKKNITVKNWIVFHLPRWIQIPLLRFKKKLYKNGIYFSVYR</sequence>
<dbReference type="PANTHER" id="PTHR22916">
    <property type="entry name" value="GLYCOSYLTRANSFERASE"/>
    <property type="match status" value="1"/>
</dbReference>
<name>A0A495S8Z0_9FLAO</name>
<dbReference type="Gene3D" id="3.90.550.10">
    <property type="entry name" value="Spore Coat Polysaccharide Biosynthesis Protein SpsA, Chain A"/>
    <property type="match status" value="1"/>
</dbReference>
<dbReference type="Proteomes" id="UP000280091">
    <property type="component" value="Unassembled WGS sequence"/>
</dbReference>
<dbReference type="Pfam" id="PF00535">
    <property type="entry name" value="Glycos_transf_2"/>
    <property type="match status" value="1"/>
</dbReference>
<organism evidence="2 3">
    <name type="scientific">Flavobacterium limicola</name>
    <dbReference type="NCBI Taxonomy" id="180441"/>
    <lineage>
        <taxon>Bacteria</taxon>
        <taxon>Pseudomonadati</taxon>
        <taxon>Bacteroidota</taxon>
        <taxon>Flavobacteriia</taxon>
        <taxon>Flavobacteriales</taxon>
        <taxon>Flavobacteriaceae</taxon>
        <taxon>Flavobacterium</taxon>
    </lineage>
</organism>
<reference evidence="2 3" key="1">
    <citation type="submission" date="2018-10" db="EMBL/GenBank/DDBJ databases">
        <title>Genomic Encyclopedia of Archaeal and Bacterial Type Strains, Phase II (KMG-II): from individual species to whole genera.</title>
        <authorList>
            <person name="Goeker M."/>
        </authorList>
    </citation>
    <scope>NUCLEOTIDE SEQUENCE [LARGE SCALE GENOMIC DNA]</scope>
    <source>
        <strain evidence="2 3">DSM 15094</strain>
    </source>
</reference>
<dbReference type="AlphaFoldDB" id="A0A495S8Z0"/>
<dbReference type="InterPro" id="IPR001173">
    <property type="entry name" value="Glyco_trans_2-like"/>
</dbReference>
<dbReference type="GO" id="GO:0016758">
    <property type="term" value="F:hexosyltransferase activity"/>
    <property type="evidence" value="ECO:0007669"/>
    <property type="project" value="UniProtKB-ARBA"/>
</dbReference>